<feature type="transmembrane region" description="Helical" evidence="6">
    <location>
        <begin position="47"/>
        <end position="67"/>
    </location>
</feature>
<evidence type="ECO:0000256" key="5">
    <source>
        <dbReference type="ARBA" id="ARBA00023136"/>
    </source>
</evidence>
<dbReference type="InterPro" id="IPR004307">
    <property type="entry name" value="TspO_MBR"/>
</dbReference>
<evidence type="ECO:0000256" key="6">
    <source>
        <dbReference type="SAM" id="Phobius"/>
    </source>
</evidence>
<protein>
    <submittedName>
        <fullName evidence="7">TspO/MBR-related protein</fullName>
    </submittedName>
</protein>
<dbReference type="InterPro" id="IPR038330">
    <property type="entry name" value="TspO/MBR-related_sf"/>
</dbReference>
<evidence type="ECO:0000313" key="8">
    <source>
        <dbReference type="Proteomes" id="UP000004162"/>
    </source>
</evidence>
<feature type="transmembrane region" description="Helical" evidence="6">
    <location>
        <begin position="74"/>
        <end position="96"/>
    </location>
</feature>
<dbReference type="CDD" id="cd15904">
    <property type="entry name" value="TSPO_MBR"/>
    <property type="match status" value="1"/>
</dbReference>
<dbReference type="Gene3D" id="1.20.1260.100">
    <property type="entry name" value="TspO/MBR protein"/>
    <property type="match status" value="1"/>
</dbReference>
<dbReference type="PANTHER" id="PTHR10057:SF0">
    <property type="entry name" value="TRANSLOCATOR PROTEIN"/>
    <property type="match status" value="1"/>
</dbReference>
<dbReference type="Proteomes" id="UP000004162">
    <property type="component" value="Unassembled WGS sequence"/>
</dbReference>
<proteinExistence type="inferred from homology"/>
<keyword evidence="8" id="KW-1185">Reference proteome</keyword>
<feature type="transmembrane region" description="Helical" evidence="6">
    <location>
        <begin position="21"/>
        <end position="41"/>
    </location>
</feature>
<dbReference type="GO" id="GO:0016020">
    <property type="term" value="C:membrane"/>
    <property type="evidence" value="ECO:0007669"/>
    <property type="project" value="UniProtKB-SubCell"/>
</dbReference>
<accession>Q0YPW9</accession>
<evidence type="ECO:0000256" key="2">
    <source>
        <dbReference type="ARBA" id="ARBA00007524"/>
    </source>
</evidence>
<comment type="subcellular location">
    <subcellularLocation>
        <location evidence="1">Membrane</location>
        <topology evidence="1">Multi-pass membrane protein</topology>
    </subcellularLocation>
</comment>
<keyword evidence="5 6" id="KW-0472">Membrane</keyword>
<dbReference type="OrthoDB" id="9795496at2"/>
<evidence type="ECO:0000313" key="7">
    <source>
        <dbReference type="EMBL" id="EAT58360.1"/>
    </source>
</evidence>
<feature type="transmembrane region" description="Helical" evidence="6">
    <location>
        <begin position="102"/>
        <end position="121"/>
    </location>
</feature>
<evidence type="ECO:0000256" key="3">
    <source>
        <dbReference type="ARBA" id="ARBA00022692"/>
    </source>
</evidence>
<sequence length="128" mass="14949">MSTWYEGLKKPHLTPPNKFFWPVWIAIYILIFGAFLLYFIAPSHPHLYTTIALLIIHFTAAFNWTGIFFSRKKILLALFDLLFIDCTLVAIILLFLQASTPAALLLLPYLGWGLFATYLNWHIYRLNR</sequence>
<organism evidence="7 8">
    <name type="scientific">Chlorobium ferrooxidans DSM 13031</name>
    <dbReference type="NCBI Taxonomy" id="377431"/>
    <lineage>
        <taxon>Bacteria</taxon>
        <taxon>Pseudomonadati</taxon>
        <taxon>Chlorobiota</taxon>
        <taxon>Chlorobiia</taxon>
        <taxon>Chlorobiales</taxon>
        <taxon>Chlorobiaceae</taxon>
        <taxon>Chlorobium/Pelodictyon group</taxon>
        <taxon>Chlorobium</taxon>
    </lineage>
</organism>
<dbReference type="EMBL" id="AASE01000022">
    <property type="protein sequence ID" value="EAT58360.1"/>
    <property type="molecule type" value="Genomic_DNA"/>
</dbReference>
<comment type="similarity">
    <text evidence="2">Belongs to the TspO/BZRP family.</text>
</comment>
<dbReference type="PANTHER" id="PTHR10057">
    <property type="entry name" value="PERIPHERAL-TYPE BENZODIAZEPINE RECEPTOR"/>
    <property type="match status" value="1"/>
</dbReference>
<dbReference type="GO" id="GO:0033013">
    <property type="term" value="P:tetrapyrrole metabolic process"/>
    <property type="evidence" value="ECO:0007669"/>
    <property type="project" value="UniProtKB-ARBA"/>
</dbReference>
<keyword evidence="3 6" id="KW-0812">Transmembrane</keyword>
<dbReference type="Pfam" id="PF03073">
    <property type="entry name" value="TspO_MBR"/>
    <property type="match status" value="1"/>
</dbReference>
<dbReference type="AlphaFoldDB" id="Q0YPW9"/>
<dbReference type="FunFam" id="1.20.1260.100:FF:000001">
    <property type="entry name" value="translocator protein 2"/>
    <property type="match status" value="1"/>
</dbReference>
<reference evidence="7 8" key="1">
    <citation type="submission" date="2006-07" db="EMBL/GenBank/DDBJ databases">
        <title>Annotation of the draft genome assembly of Chlorobium ferroxidans DSM 13031.</title>
        <authorList>
            <consortium name="US DOE Joint Genome Institute (JGI-ORNL)"/>
            <person name="Larimer F."/>
            <person name="Land M."/>
            <person name="Hauser L."/>
        </authorList>
    </citation>
    <scope>NUCLEOTIDE SEQUENCE [LARGE SCALE GENOMIC DNA]</scope>
    <source>
        <strain evidence="7 8">DSM 13031</strain>
    </source>
</reference>
<evidence type="ECO:0000256" key="1">
    <source>
        <dbReference type="ARBA" id="ARBA00004141"/>
    </source>
</evidence>
<evidence type="ECO:0000256" key="4">
    <source>
        <dbReference type="ARBA" id="ARBA00022989"/>
    </source>
</evidence>
<comment type="caution">
    <text evidence="7">The sequence shown here is derived from an EMBL/GenBank/DDBJ whole genome shotgun (WGS) entry which is preliminary data.</text>
</comment>
<name>Q0YPW9_9CHLB</name>
<dbReference type="PIRSF" id="PIRSF005859">
    <property type="entry name" value="PBR"/>
    <property type="match status" value="1"/>
</dbReference>
<gene>
    <name evidence="7" type="ORF">CferDRAFT_0408</name>
</gene>
<dbReference type="RefSeq" id="WP_006367046.1">
    <property type="nucleotide sequence ID" value="NZ_AASE01000022.1"/>
</dbReference>
<keyword evidence="4 6" id="KW-1133">Transmembrane helix</keyword>
<reference evidence="7 8" key="2">
    <citation type="submission" date="2006-07" db="EMBL/GenBank/DDBJ databases">
        <title>Sequencing of the draft genome and assembly of Chlorobium ferroxidans DSM 13031.</title>
        <authorList>
            <consortium name="US DOE Joint Genome Institute (JGI-PGF)"/>
            <person name="Copeland A."/>
            <person name="Lucas S."/>
            <person name="Lapidus A."/>
            <person name="Barry K."/>
            <person name="Glavina del Rio T."/>
            <person name="Dalin E."/>
            <person name="Tice H."/>
            <person name="Bruce D."/>
            <person name="Pitluck S."/>
            <person name="Richardson P."/>
        </authorList>
    </citation>
    <scope>NUCLEOTIDE SEQUENCE [LARGE SCALE GENOMIC DNA]</scope>
    <source>
        <strain evidence="7 8">DSM 13031</strain>
    </source>
</reference>